<protein>
    <submittedName>
        <fullName evidence="1">Uncharacterized protein</fullName>
    </submittedName>
</protein>
<dbReference type="AlphaFoldDB" id="A0A9Q1EN30"/>
<sequence>MDSVHRGPPGRGTLGSAAQGLEAPVRRCHCMRSWAGEVRCGADRRAVYAERRMPLSLKPVRAGAGAGRDSRNNGRS</sequence>
<evidence type="ECO:0000313" key="2">
    <source>
        <dbReference type="Proteomes" id="UP001152622"/>
    </source>
</evidence>
<dbReference type="Proteomes" id="UP001152622">
    <property type="component" value="Chromosome 15"/>
</dbReference>
<organism evidence="1 2">
    <name type="scientific">Synaphobranchus kaupii</name>
    <name type="common">Kaup's arrowtooth eel</name>
    <dbReference type="NCBI Taxonomy" id="118154"/>
    <lineage>
        <taxon>Eukaryota</taxon>
        <taxon>Metazoa</taxon>
        <taxon>Chordata</taxon>
        <taxon>Craniata</taxon>
        <taxon>Vertebrata</taxon>
        <taxon>Euteleostomi</taxon>
        <taxon>Actinopterygii</taxon>
        <taxon>Neopterygii</taxon>
        <taxon>Teleostei</taxon>
        <taxon>Anguilliformes</taxon>
        <taxon>Synaphobranchidae</taxon>
        <taxon>Synaphobranchus</taxon>
    </lineage>
</organism>
<name>A0A9Q1EN30_SYNKA</name>
<reference evidence="1" key="1">
    <citation type="journal article" date="2023" name="Science">
        <title>Genome structures resolve the early diversification of teleost fishes.</title>
        <authorList>
            <person name="Parey E."/>
            <person name="Louis A."/>
            <person name="Montfort J."/>
            <person name="Bouchez O."/>
            <person name="Roques C."/>
            <person name="Iampietro C."/>
            <person name="Lluch J."/>
            <person name="Castinel A."/>
            <person name="Donnadieu C."/>
            <person name="Desvignes T."/>
            <person name="Floi Bucao C."/>
            <person name="Jouanno E."/>
            <person name="Wen M."/>
            <person name="Mejri S."/>
            <person name="Dirks R."/>
            <person name="Jansen H."/>
            <person name="Henkel C."/>
            <person name="Chen W.J."/>
            <person name="Zahm M."/>
            <person name="Cabau C."/>
            <person name="Klopp C."/>
            <person name="Thompson A.W."/>
            <person name="Robinson-Rechavi M."/>
            <person name="Braasch I."/>
            <person name="Lecointre G."/>
            <person name="Bobe J."/>
            <person name="Postlethwait J.H."/>
            <person name="Berthelot C."/>
            <person name="Roest Crollius H."/>
            <person name="Guiguen Y."/>
        </authorList>
    </citation>
    <scope>NUCLEOTIDE SEQUENCE</scope>
    <source>
        <strain evidence="1">WJC10195</strain>
    </source>
</reference>
<dbReference type="EMBL" id="JAINUF010000015">
    <property type="protein sequence ID" value="KAJ8341808.1"/>
    <property type="molecule type" value="Genomic_DNA"/>
</dbReference>
<evidence type="ECO:0000313" key="1">
    <source>
        <dbReference type="EMBL" id="KAJ8341808.1"/>
    </source>
</evidence>
<proteinExistence type="predicted"/>
<gene>
    <name evidence="1" type="ORF">SKAU_G00340990</name>
</gene>
<comment type="caution">
    <text evidence="1">The sequence shown here is derived from an EMBL/GenBank/DDBJ whole genome shotgun (WGS) entry which is preliminary data.</text>
</comment>
<keyword evidence="2" id="KW-1185">Reference proteome</keyword>
<accession>A0A9Q1EN30</accession>